<dbReference type="Gene3D" id="3.30.450.80">
    <property type="entry name" value="Transcription factor LuxR-like, autoinducer-binding domain"/>
    <property type="match status" value="1"/>
</dbReference>
<dbReference type="Pfam" id="PF03472">
    <property type="entry name" value="Autoind_bind"/>
    <property type="match status" value="1"/>
</dbReference>
<dbReference type="InterPro" id="IPR036693">
    <property type="entry name" value="TF_LuxR_autoind-bd_dom_sf"/>
</dbReference>
<reference evidence="5 6" key="1">
    <citation type="submission" date="2009-01" db="EMBL/GenBank/DDBJ databases">
        <title>Complete sequence of chromosome of Methylobacterium nodulans ORS 2060.</title>
        <authorList>
            <consortium name="US DOE Joint Genome Institute"/>
            <person name="Lucas S."/>
            <person name="Copeland A."/>
            <person name="Lapidus A."/>
            <person name="Glavina del Rio T."/>
            <person name="Dalin E."/>
            <person name="Tice H."/>
            <person name="Bruce D."/>
            <person name="Goodwin L."/>
            <person name="Pitluck S."/>
            <person name="Sims D."/>
            <person name="Brettin T."/>
            <person name="Detter J.C."/>
            <person name="Han C."/>
            <person name="Larimer F."/>
            <person name="Land M."/>
            <person name="Hauser L."/>
            <person name="Kyrpides N."/>
            <person name="Ivanova N."/>
            <person name="Marx C.J."/>
            <person name="Richardson P."/>
        </authorList>
    </citation>
    <scope>NUCLEOTIDE SEQUENCE [LARGE SCALE GENOMIC DNA]</scope>
    <source>
        <strain evidence="6">LMG 21967 / CNCM I-2342 / ORS 2060</strain>
    </source>
</reference>
<dbReference type="OrthoDB" id="3170288at2"/>
<protein>
    <submittedName>
        <fullName evidence="5">Transcriptional regulator, LuxR family</fullName>
    </submittedName>
</protein>
<dbReference type="PROSITE" id="PS50043">
    <property type="entry name" value="HTH_LUXR_2"/>
    <property type="match status" value="1"/>
</dbReference>
<dbReference type="KEGG" id="mno:Mnod_1766"/>
<organism evidence="5 6">
    <name type="scientific">Methylobacterium nodulans (strain LMG 21967 / CNCM I-2342 / ORS 2060)</name>
    <dbReference type="NCBI Taxonomy" id="460265"/>
    <lineage>
        <taxon>Bacteria</taxon>
        <taxon>Pseudomonadati</taxon>
        <taxon>Pseudomonadota</taxon>
        <taxon>Alphaproteobacteria</taxon>
        <taxon>Hyphomicrobiales</taxon>
        <taxon>Methylobacteriaceae</taxon>
        <taxon>Methylobacterium</taxon>
    </lineage>
</organism>
<dbReference type="CDD" id="cd06170">
    <property type="entry name" value="LuxR_C_like"/>
    <property type="match status" value="1"/>
</dbReference>
<dbReference type="Gene3D" id="1.10.10.10">
    <property type="entry name" value="Winged helix-like DNA-binding domain superfamily/Winged helix DNA-binding domain"/>
    <property type="match status" value="1"/>
</dbReference>
<dbReference type="InterPro" id="IPR000792">
    <property type="entry name" value="Tscrpt_reg_LuxR_C"/>
</dbReference>
<evidence type="ECO:0000256" key="3">
    <source>
        <dbReference type="ARBA" id="ARBA00023163"/>
    </source>
</evidence>
<feature type="domain" description="HTH luxR-type" evidence="4">
    <location>
        <begin position="176"/>
        <end position="241"/>
    </location>
</feature>
<dbReference type="PANTHER" id="PTHR44688">
    <property type="entry name" value="DNA-BINDING TRANSCRIPTIONAL ACTIVATOR DEVR_DOSR"/>
    <property type="match status" value="1"/>
</dbReference>
<dbReference type="InterPro" id="IPR016032">
    <property type="entry name" value="Sig_transdc_resp-reg_C-effctor"/>
</dbReference>
<sequence>MSSKSLDLSRELLQSIHRTATPENVRDQLLKKLAGVGVEHVLLATLRICDAVPCDRRPTVFIGTYPDEWARRYYARNYILHDPVVRGVAERASGFAWTDPDLIASDDREARRVLDEAGEFGLHEGFTLPLLTLEGDTAGVSFVGERLDLSPAVRGMLTLVGTYALGQVLLLANGQAEALSEPLSPRERESLQWAADGKSDWEIGEAMGISEHGAIRHLRAVRRKLGTTSRAHAVALGLRLGIIS</sequence>
<dbReference type="HOGENOM" id="CLU_072786_4_1_5"/>
<dbReference type="eggNOG" id="COG2771">
    <property type="taxonomic scope" value="Bacteria"/>
</dbReference>
<dbReference type="InterPro" id="IPR005143">
    <property type="entry name" value="TF_LuxR_autoind-bd_dom"/>
</dbReference>
<evidence type="ECO:0000256" key="1">
    <source>
        <dbReference type="ARBA" id="ARBA00023015"/>
    </source>
</evidence>
<dbReference type="Pfam" id="PF00196">
    <property type="entry name" value="GerE"/>
    <property type="match status" value="1"/>
</dbReference>
<dbReference type="InterPro" id="IPR036388">
    <property type="entry name" value="WH-like_DNA-bd_sf"/>
</dbReference>
<dbReference type="GO" id="GO:0006355">
    <property type="term" value="P:regulation of DNA-templated transcription"/>
    <property type="evidence" value="ECO:0007669"/>
    <property type="project" value="InterPro"/>
</dbReference>
<dbReference type="STRING" id="460265.Mnod_1766"/>
<dbReference type="RefSeq" id="WP_015928448.1">
    <property type="nucleotide sequence ID" value="NC_011894.1"/>
</dbReference>
<dbReference type="SUPFAM" id="SSF46894">
    <property type="entry name" value="C-terminal effector domain of the bipartite response regulators"/>
    <property type="match status" value="1"/>
</dbReference>
<evidence type="ECO:0000313" key="5">
    <source>
        <dbReference type="EMBL" id="ACL56756.1"/>
    </source>
</evidence>
<keyword evidence="1" id="KW-0805">Transcription regulation</keyword>
<keyword evidence="2" id="KW-0238">DNA-binding</keyword>
<accession>B8IR54</accession>
<gene>
    <name evidence="5" type="ordered locus">Mnod_1766</name>
</gene>
<evidence type="ECO:0000259" key="4">
    <source>
        <dbReference type="PROSITE" id="PS50043"/>
    </source>
</evidence>
<dbReference type="EMBL" id="CP001349">
    <property type="protein sequence ID" value="ACL56756.1"/>
    <property type="molecule type" value="Genomic_DNA"/>
</dbReference>
<evidence type="ECO:0000256" key="2">
    <source>
        <dbReference type="ARBA" id="ARBA00023125"/>
    </source>
</evidence>
<name>B8IR54_METNO</name>
<keyword evidence="6" id="KW-1185">Reference proteome</keyword>
<dbReference type="Proteomes" id="UP000008207">
    <property type="component" value="Chromosome"/>
</dbReference>
<dbReference type="PANTHER" id="PTHR44688:SF16">
    <property type="entry name" value="DNA-BINDING TRANSCRIPTIONAL ACTIVATOR DEVR_DOSR"/>
    <property type="match status" value="1"/>
</dbReference>
<evidence type="ECO:0000313" key="6">
    <source>
        <dbReference type="Proteomes" id="UP000008207"/>
    </source>
</evidence>
<dbReference type="GO" id="GO:0003677">
    <property type="term" value="F:DNA binding"/>
    <property type="evidence" value="ECO:0007669"/>
    <property type="project" value="UniProtKB-KW"/>
</dbReference>
<proteinExistence type="predicted"/>
<dbReference type="SMART" id="SM00421">
    <property type="entry name" value="HTH_LUXR"/>
    <property type="match status" value="1"/>
</dbReference>
<keyword evidence="3" id="KW-0804">Transcription</keyword>
<dbReference type="SUPFAM" id="SSF75516">
    <property type="entry name" value="Pheromone-binding domain of LuxR-like quorum-sensing transcription factors"/>
    <property type="match status" value="1"/>
</dbReference>
<dbReference type="AlphaFoldDB" id="B8IR54"/>